<dbReference type="Pfam" id="PF01613">
    <property type="entry name" value="Flavin_Reduct"/>
    <property type="match status" value="1"/>
</dbReference>
<organism evidence="7 8">
    <name type="scientific">Coccomyxa viridis</name>
    <dbReference type="NCBI Taxonomy" id="1274662"/>
    <lineage>
        <taxon>Eukaryota</taxon>
        <taxon>Viridiplantae</taxon>
        <taxon>Chlorophyta</taxon>
        <taxon>core chlorophytes</taxon>
        <taxon>Trebouxiophyceae</taxon>
        <taxon>Trebouxiophyceae incertae sedis</taxon>
        <taxon>Coccomyxaceae</taxon>
        <taxon>Coccomyxa</taxon>
    </lineage>
</organism>
<keyword evidence="5" id="KW-1133">Transmembrane helix</keyword>
<name>A0ABP1GFE6_9CHLO</name>
<dbReference type="PANTHER" id="PTHR33798:SF5">
    <property type="entry name" value="FLAVIN REDUCTASE LIKE DOMAIN-CONTAINING PROTEIN"/>
    <property type="match status" value="1"/>
</dbReference>
<protein>
    <submittedName>
        <fullName evidence="7">G12793 protein</fullName>
    </submittedName>
</protein>
<evidence type="ECO:0000256" key="4">
    <source>
        <dbReference type="ARBA" id="ARBA00038054"/>
    </source>
</evidence>
<evidence type="ECO:0000313" key="8">
    <source>
        <dbReference type="Proteomes" id="UP001497392"/>
    </source>
</evidence>
<comment type="similarity">
    <text evidence="4">Belongs to the flavoredoxin family.</text>
</comment>
<dbReference type="SMART" id="SM00903">
    <property type="entry name" value="Flavin_Reduct"/>
    <property type="match status" value="1"/>
</dbReference>
<evidence type="ECO:0000256" key="3">
    <source>
        <dbReference type="ARBA" id="ARBA00022643"/>
    </source>
</evidence>
<dbReference type="EMBL" id="CAXHTA020000020">
    <property type="protein sequence ID" value="CAL5229466.1"/>
    <property type="molecule type" value="Genomic_DNA"/>
</dbReference>
<accession>A0ABP1GFE6</accession>
<proteinExistence type="inferred from homology"/>
<evidence type="ECO:0000259" key="6">
    <source>
        <dbReference type="SMART" id="SM00903"/>
    </source>
</evidence>
<keyword evidence="5" id="KW-0812">Transmembrane</keyword>
<dbReference type="Gene3D" id="2.30.110.10">
    <property type="entry name" value="Electron Transport, Fmn-binding Protein, Chain A"/>
    <property type="match status" value="1"/>
</dbReference>
<dbReference type="InterPro" id="IPR002563">
    <property type="entry name" value="Flavin_Rdtase-like_dom"/>
</dbReference>
<evidence type="ECO:0000256" key="2">
    <source>
        <dbReference type="ARBA" id="ARBA00022630"/>
    </source>
</evidence>
<feature type="transmembrane region" description="Helical" evidence="5">
    <location>
        <begin position="6"/>
        <end position="24"/>
    </location>
</feature>
<sequence>MSLESIILVSGGALLGALFARLDAKRRRSRTSLTCKAETIPKVARLPILHPDWVAENGVKQPHPYQRQPFTSLDPQVIRHRLYPFVVSAILPRPIALISTISKQGVTNLAPYSFFNVMSFDPPYITVGALTTRNRPGTGIKDSQENISDTGEFVVNIISHWMLEAANETCGDYPHDVSEWDKSTLTPIPSLKVKPPRVAESVIHLECVLRHEYPVPNREGHPHASILIAEVVMMHANEGVLEKDDKGRPCVNLEKLAPISKVGYLDYGLTTATVEMEMPHHKLPS</sequence>
<dbReference type="SUPFAM" id="SSF50475">
    <property type="entry name" value="FMN-binding split barrel"/>
    <property type="match status" value="1"/>
</dbReference>
<reference evidence="7 8" key="1">
    <citation type="submission" date="2024-06" db="EMBL/GenBank/DDBJ databases">
        <authorList>
            <person name="Kraege A."/>
            <person name="Thomma B."/>
        </authorList>
    </citation>
    <scope>NUCLEOTIDE SEQUENCE [LARGE SCALE GENOMIC DNA]</scope>
</reference>
<comment type="caution">
    <text evidence="7">The sequence shown here is derived from an EMBL/GenBank/DDBJ whole genome shotgun (WGS) entry which is preliminary data.</text>
</comment>
<dbReference type="Proteomes" id="UP001497392">
    <property type="component" value="Unassembled WGS sequence"/>
</dbReference>
<evidence type="ECO:0000313" key="7">
    <source>
        <dbReference type="EMBL" id="CAL5229466.1"/>
    </source>
</evidence>
<evidence type="ECO:0000256" key="1">
    <source>
        <dbReference type="ARBA" id="ARBA00001917"/>
    </source>
</evidence>
<evidence type="ECO:0000256" key="5">
    <source>
        <dbReference type="SAM" id="Phobius"/>
    </source>
</evidence>
<keyword evidence="8" id="KW-1185">Reference proteome</keyword>
<keyword evidence="5" id="KW-0472">Membrane</keyword>
<keyword evidence="2" id="KW-0285">Flavoprotein</keyword>
<dbReference type="PANTHER" id="PTHR33798">
    <property type="entry name" value="FLAVOPROTEIN OXYGENASE"/>
    <property type="match status" value="1"/>
</dbReference>
<comment type="cofactor">
    <cofactor evidence="1">
        <name>FMN</name>
        <dbReference type="ChEBI" id="CHEBI:58210"/>
    </cofactor>
</comment>
<feature type="domain" description="Flavin reductase like" evidence="6">
    <location>
        <begin position="88"/>
        <end position="248"/>
    </location>
</feature>
<keyword evidence="3" id="KW-0288">FMN</keyword>
<dbReference type="InterPro" id="IPR012349">
    <property type="entry name" value="Split_barrel_FMN-bd"/>
</dbReference>
<gene>
    <name evidence="7" type="primary">g12793</name>
    <name evidence="7" type="ORF">VP750_LOCUS11372</name>
</gene>